<feature type="compositionally biased region" description="Low complexity" evidence="4">
    <location>
        <begin position="1293"/>
        <end position="1304"/>
    </location>
</feature>
<feature type="region of interest" description="Disordered" evidence="4">
    <location>
        <begin position="973"/>
        <end position="1013"/>
    </location>
</feature>
<dbReference type="GeneID" id="36585198"/>
<evidence type="ECO:0000313" key="6">
    <source>
        <dbReference type="EMBL" id="PMD57205.1"/>
    </source>
</evidence>
<feature type="compositionally biased region" description="Basic and acidic residues" evidence="4">
    <location>
        <begin position="233"/>
        <end position="252"/>
    </location>
</feature>
<reference evidence="6 7" key="1">
    <citation type="submission" date="2016-04" db="EMBL/GenBank/DDBJ databases">
        <title>A degradative enzymes factory behind the ericoid mycorrhizal symbiosis.</title>
        <authorList>
            <consortium name="DOE Joint Genome Institute"/>
            <person name="Martino E."/>
            <person name="Morin E."/>
            <person name="Grelet G."/>
            <person name="Kuo A."/>
            <person name="Kohler A."/>
            <person name="Daghino S."/>
            <person name="Barry K."/>
            <person name="Choi C."/>
            <person name="Cichocki N."/>
            <person name="Clum A."/>
            <person name="Copeland A."/>
            <person name="Hainaut M."/>
            <person name="Haridas S."/>
            <person name="Labutti K."/>
            <person name="Lindquist E."/>
            <person name="Lipzen A."/>
            <person name="Khouja H.-R."/>
            <person name="Murat C."/>
            <person name="Ohm R."/>
            <person name="Olson A."/>
            <person name="Spatafora J."/>
            <person name="Veneault-Fourrey C."/>
            <person name="Henrissat B."/>
            <person name="Grigoriev I."/>
            <person name="Martin F."/>
            <person name="Perotto S."/>
        </authorList>
    </citation>
    <scope>NUCLEOTIDE SEQUENCE [LARGE SCALE GENOMIC DNA]</scope>
    <source>
        <strain evidence="6 7">E</strain>
    </source>
</reference>
<accession>A0A2J6T2F4</accession>
<feature type="region of interest" description="Disordered" evidence="4">
    <location>
        <begin position="815"/>
        <end position="836"/>
    </location>
</feature>
<feature type="region of interest" description="Disordered" evidence="4">
    <location>
        <begin position="1055"/>
        <end position="1077"/>
    </location>
</feature>
<feature type="compositionally biased region" description="Basic and acidic residues" evidence="4">
    <location>
        <begin position="1225"/>
        <end position="1240"/>
    </location>
</feature>
<keyword evidence="7" id="KW-1185">Reference proteome</keyword>
<dbReference type="GO" id="GO:0010997">
    <property type="term" value="F:anaphase-promoting complex binding"/>
    <property type="evidence" value="ECO:0007669"/>
    <property type="project" value="TreeGrafter"/>
</dbReference>
<feature type="region of interest" description="Disordered" evidence="4">
    <location>
        <begin position="517"/>
        <end position="736"/>
    </location>
</feature>
<protein>
    <recommendedName>
        <fullName evidence="5">DNA replication checkpoint mediator MRC1 domain-containing protein</fullName>
    </recommendedName>
</protein>
<feature type="domain" description="DNA replication checkpoint mediator MRC1" evidence="5">
    <location>
        <begin position="970"/>
        <end position="1107"/>
    </location>
</feature>
<feature type="compositionally biased region" description="Acidic residues" evidence="4">
    <location>
        <begin position="83"/>
        <end position="92"/>
    </location>
</feature>
<feature type="region of interest" description="Disordered" evidence="4">
    <location>
        <begin position="1089"/>
        <end position="1335"/>
    </location>
</feature>
<comment type="subcellular location">
    <subcellularLocation>
        <location evidence="1">Nucleus</location>
    </subcellularLocation>
</comment>
<dbReference type="Proteomes" id="UP000235371">
    <property type="component" value="Unassembled WGS sequence"/>
</dbReference>
<feature type="region of interest" description="Disordered" evidence="4">
    <location>
        <begin position="394"/>
        <end position="445"/>
    </location>
</feature>
<sequence>MASSRESSPASEGGTSSPAQLTPNSKVKAMLAAFDNDSDDESVSGSARTRLLSSIAKTTSDSTETAKTHEAATADTSHSTAQEDTEDDDDEEIVRPKGRMAVRTLADKKSEEDKPAVDGARERVRKMLMAKTKSPEPAANAENEAGSDEEEVPVASRKRKIRVPRRETPPKSSPARTAASPDLFVSPRPDKATTPSGDAPDSDDLPEVGNDRFMALVAKKREERLAREAKLAKEKAKKAAERKKYSSLLEKDDQFDDSDENVERRLTQQARPTRKASKKAQEEILRETQRLSRNQQLAHNATTKKKVTKASLLAKFNYKPARHVEEISDPIRPTSSSSAAAPHSDVEMKETPPTSPASPAENGTKLNAPTTLHQVQQQVDGADNLPTFEEKLTKLSSSLPPQLDKGKGKAIEEPTPDPDVFKRPLFKQRPIRVRPPKAADRKVFPMDDSDSDLEIVTETPVLKKKLESFFDQAPAKVEKESRPIHVLRMLSMRSPEMPKTGRTKKPSMTTTELQLSLQQRARQQAAREREERLQALRDKGVIVQTAEERERDMADVDDILARARREDEELMKREKAAAKKARKENGEVDPLGDSSDDEDWEEGKEDIPEELSVSGSEDENSGEEEDEDAEDEMVMDGEDAPSNPMFDNEADESENEESEADLSIHEENAEDGDVDEEDEEQEHSPVKQKHRRSRNPNVISDDEDEDKENMVQPTPQQLRTESPLQLRTESPMAPNSVLRSATKTFIPGLTVAGPAGLGLTQIFAGTMDETQIDPFEDPPTGQNGTEHDSLAFLRQIPGPELPPFVPTLAEDTQDVHMDNPSQLSHVPESQPNDSETQGIELNFSQSQIHGFDSLVQGTQMSQFPEATQDVGFQHMTPIRGRFVDGPPSTVGTVRLDPTAVPETTEETPIVKKKGKLRRRAQVAAFSDDEDAADLTELNIEEDEFDITSNAFDVMRKASKKKIVVDEFDKKKSKAKEMVNEQAEESEDEYAGLGGASDDEDGEEDDYVKGIIDDEGGKDVDERKIAAFYADRERANDEKQVEKLYKDITNGMLRRKRGADYDLSDSDDGGEARKRMKRKEFAKMRKALLADERIGKIAENPKKQAFLRAIEDRGSEDEMDFLGDFAEQEETTDSQSQGEGSQHIIPDSQPTGMGPPKRKSSDDSIETESRPPPHPRRTKPVKKPSNLSEIRESLSSIIEEPNSAVAQVDSGSETEDELEIEGEEDLGSRKEKDKENRDPFARRRKNVAIIDRISLKRASSSSVSNSTRLAFAASSTTPGFKVPPLLRRATTNNSIASSTSSSVSGGMSGTERMAGGSGGSDGVKRGGGKNSGVHYFARESERRAAVVKTEKRREQKLVKGAQVRRKVVGGLFGGGKFE</sequence>
<feature type="compositionally biased region" description="Acidic residues" evidence="4">
    <location>
        <begin position="668"/>
        <end position="681"/>
    </location>
</feature>
<evidence type="ECO:0000259" key="5">
    <source>
        <dbReference type="Pfam" id="PF09444"/>
    </source>
</evidence>
<dbReference type="OrthoDB" id="2130597at2759"/>
<feature type="compositionally biased region" description="Acidic residues" evidence="4">
    <location>
        <begin position="616"/>
        <end position="639"/>
    </location>
</feature>
<dbReference type="PANTHER" id="PTHR14396">
    <property type="entry name" value="CLASPIN"/>
    <property type="match status" value="1"/>
</dbReference>
<name>A0A2J6T2F4_9HELO</name>
<keyword evidence="3" id="KW-0539">Nucleus</keyword>
<feature type="compositionally biased region" description="Basic and acidic residues" evidence="4">
    <location>
        <begin position="1089"/>
        <end position="1101"/>
    </location>
</feature>
<feature type="region of interest" description="Disordered" evidence="4">
    <location>
        <begin position="1"/>
        <end position="27"/>
    </location>
</feature>
<evidence type="ECO:0000256" key="4">
    <source>
        <dbReference type="SAM" id="MobiDB-lite"/>
    </source>
</evidence>
<feature type="compositionally biased region" description="Low complexity" evidence="4">
    <location>
        <begin position="135"/>
        <end position="144"/>
    </location>
</feature>
<gene>
    <name evidence="6" type="ORF">K444DRAFT_566156</name>
</gene>
<feature type="compositionally biased region" description="Acidic residues" evidence="4">
    <location>
        <begin position="1211"/>
        <end position="1224"/>
    </location>
</feature>
<dbReference type="RefSeq" id="XP_024734109.1">
    <property type="nucleotide sequence ID" value="XM_024877121.1"/>
</dbReference>
<evidence type="ECO:0000313" key="7">
    <source>
        <dbReference type="Proteomes" id="UP000235371"/>
    </source>
</evidence>
<dbReference type="Pfam" id="PF09444">
    <property type="entry name" value="MRC1"/>
    <property type="match status" value="1"/>
</dbReference>
<dbReference type="EMBL" id="KZ613847">
    <property type="protein sequence ID" value="PMD57205.1"/>
    <property type="molecule type" value="Genomic_DNA"/>
</dbReference>
<dbReference type="InterPro" id="IPR024146">
    <property type="entry name" value="Claspin"/>
</dbReference>
<feature type="compositionally biased region" description="Acidic residues" evidence="4">
    <location>
        <begin position="648"/>
        <end position="660"/>
    </location>
</feature>
<keyword evidence="2" id="KW-0597">Phosphoprotein</keyword>
<dbReference type="GO" id="GO:0007095">
    <property type="term" value="P:mitotic G2 DNA damage checkpoint signaling"/>
    <property type="evidence" value="ECO:0007669"/>
    <property type="project" value="TreeGrafter"/>
</dbReference>
<feature type="compositionally biased region" description="Basic residues" evidence="4">
    <location>
        <begin position="1172"/>
        <end position="1181"/>
    </location>
</feature>
<feature type="compositionally biased region" description="Basic and acidic residues" evidence="4">
    <location>
        <begin position="525"/>
        <end position="577"/>
    </location>
</feature>
<feature type="compositionally biased region" description="Acidic residues" evidence="4">
    <location>
        <begin position="594"/>
        <end position="609"/>
    </location>
</feature>
<feature type="region of interest" description="Disordered" evidence="4">
    <location>
        <begin position="233"/>
        <end position="283"/>
    </location>
</feature>
<evidence type="ECO:0000256" key="3">
    <source>
        <dbReference type="ARBA" id="ARBA00023242"/>
    </source>
</evidence>
<feature type="compositionally biased region" description="Polar residues" evidence="4">
    <location>
        <begin position="1"/>
        <end position="25"/>
    </location>
</feature>
<dbReference type="GO" id="GO:0033314">
    <property type="term" value="P:mitotic DNA replication checkpoint signaling"/>
    <property type="evidence" value="ECO:0007669"/>
    <property type="project" value="TreeGrafter"/>
</dbReference>
<feature type="region of interest" description="Disordered" evidence="4">
    <location>
        <begin position="54"/>
        <end position="211"/>
    </location>
</feature>
<dbReference type="STRING" id="1095630.A0A2J6T2F4"/>
<feature type="compositionally biased region" description="Basic and acidic residues" evidence="4">
    <location>
        <begin position="1158"/>
        <end position="1170"/>
    </location>
</feature>
<dbReference type="InParanoid" id="A0A2J6T2F4"/>
<evidence type="ECO:0000256" key="1">
    <source>
        <dbReference type="ARBA" id="ARBA00004123"/>
    </source>
</evidence>
<dbReference type="GO" id="GO:0005634">
    <property type="term" value="C:nucleus"/>
    <property type="evidence" value="ECO:0007669"/>
    <property type="project" value="UniProtKB-SubCell"/>
</dbReference>
<feature type="compositionally biased region" description="Basic and acidic residues" evidence="4">
    <location>
        <begin position="105"/>
        <end position="122"/>
    </location>
</feature>
<dbReference type="PANTHER" id="PTHR14396:SF10">
    <property type="entry name" value="CLASPIN"/>
    <property type="match status" value="1"/>
</dbReference>
<feature type="region of interest" description="Disordered" evidence="4">
    <location>
        <begin position="324"/>
        <end position="372"/>
    </location>
</feature>
<evidence type="ECO:0000256" key="2">
    <source>
        <dbReference type="ARBA" id="ARBA00022553"/>
    </source>
</evidence>
<feature type="compositionally biased region" description="Acidic residues" evidence="4">
    <location>
        <begin position="996"/>
        <end position="1005"/>
    </location>
</feature>
<proteinExistence type="predicted"/>
<feature type="compositionally biased region" description="Polar residues" evidence="4">
    <location>
        <begin position="819"/>
        <end position="836"/>
    </location>
</feature>
<feature type="compositionally biased region" description="Polar residues" evidence="4">
    <location>
        <begin position="711"/>
        <end position="728"/>
    </location>
</feature>
<dbReference type="InterPro" id="IPR018564">
    <property type="entry name" value="Repl_chkpnt_MRC1_dom"/>
</dbReference>
<feature type="compositionally biased region" description="Acidic residues" evidence="4">
    <location>
        <begin position="1113"/>
        <end position="1131"/>
    </location>
</feature>
<organism evidence="6 7">
    <name type="scientific">Hyaloscypha bicolor E</name>
    <dbReference type="NCBI Taxonomy" id="1095630"/>
    <lineage>
        <taxon>Eukaryota</taxon>
        <taxon>Fungi</taxon>
        <taxon>Dikarya</taxon>
        <taxon>Ascomycota</taxon>
        <taxon>Pezizomycotina</taxon>
        <taxon>Leotiomycetes</taxon>
        <taxon>Helotiales</taxon>
        <taxon>Hyaloscyphaceae</taxon>
        <taxon>Hyaloscypha</taxon>
        <taxon>Hyaloscypha bicolor</taxon>
    </lineage>
</organism>
<feature type="compositionally biased region" description="Basic residues" evidence="4">
    <location>
        <begin position="424"/>
        <end position="435"/>
    </location>
</feature>